<keyword evidence="2" id="KW-1185">Reference proteome</keyword>
<dbReference type="Proteomes" id="UP000031774">
    <property type="component" value="Chromosome"/>
</dbReference>
<name>A0A0B5I7C5_9ACTN</name>
<protein>
    <submittedName>
        <fullName evidence="1">Phage DNA methylase</fullName>
    </submittedName>
</protein>
<gene>
    <name evidence="1" type="ORF">SVTN_19885</name>
</gene>
<dbReference type="SUPFAM" id="SSF53335">
    <property type="entry name" value="S-adenosyl-L-methionine-dependent methyltransferases"/>
    <property type="match status" value="1"/>
</dbReference>
<accession>A0A0B5I7C5</accession>
<evidence type="ECO:0000313" key="2">
    <source>
        <dbReference type="Proteomes" id="UP000031774"/>
    </source>
</evidence>
<dbReference type="EMBL" id="CP010407">
    <property type="protein sequence ID" value="AJF66312.1"/>
    <property type="molecule type" value="Genomic_DNA"/>
</dbReference>
<dbReference type="GO" id="GO:0008168">
    <property type="term" value="F:methyltransferase activity"/>
    <property type="evidence" value="ECO:0007669"/>
    <property type="project" value="UniProtKB-KW"/>
</dbReference>
<dbReference type="STRING" id="362257.SVTN_19885"/>
<keyword evidence="1" id="KW-0808">Transferase</keyword>
<evidence type="ECO:0000313" key="1">
    <source>
        <dbReference type="EMBL" id="AJF66312.1"/>
    </source>
</evidence>
<dbReference type="GO" id="GO:0032259">
    <property type="term" value="P:methylation"/>
    <property type="evidence" value="ECO:0007669"/>
    <property type="project" value="UniProtKB-KW"/>
</dbReference>
<dbReference type="RefSeq" id="WP_041130321.1">
    <property type="nucleotide sequence ID" value="NZ_CP010407.1"/>
</dbReference>
<keyword evidence="1" id="KW-0489">Methyltransferase</keyword>
<dbReference type="HOGENOM" id="CLU_109750_0_0_11"/>
<dbReference type="AlphaFoldDB" id="A0A0B5I7C5"/>
<proteinExistence type="predicted"/>
<sequence length="241" mass="26217">MTQPTLIRRDGRRPLLLDLFCCAGGAGTGYHRAGFDVVGVDIAPRPNYPFTFARADALEYLAALIASGEIERYAFVHTSPPCQAGCALTVGTNRSKGWGGTHVDLVPPTRELLEASGLPYVIEQPNGKAEIRKDVWLCGEMFSLGVLRHRNFELGRWSTAQPAHPKHRGYVRGHRHGVYRDGPYVAPYGNGGGKATVPEMQAAMGITWTDVREELTEAIPPAFSQWLGTAFLSQTRAGVAA</sequence>
<dbReference type="KEGG" id="svt:SVTN_19885"/>
<dbReference type="Gene3D" id="3.40.50.150">
    <property type="entry name" value="Vaccinia Virus protein VP39"/>
    <property type="match status" value="1"/>
</dbReference>
<organism evidence="1 2">
    <name type="scientific">Streptomyces vietnamensis</name>
    <dbReference type="NCBI Taxonomy" id="362257"/>
    <lineage>
        <taxon>Bacteria</taxon>
        <taxon>Bacillati</taxon>
        <taxon>Actinomycetota</taxon>
        <taxon>Actinomycetes</taxon>
        <taxon>Kitasatosporales</taxon>
        <taxon>Streptomycetaceae</taxon>
        <taxon>Streptomyces</taxon>
    </lineage>
</organism>
<reference evidence="1 2" key="1">
    <citation type="submission" date="2014-12" db="EMBL/GenBank/DDBJ databases">
        <title>Complete genome sequence of Streptomyces vietnamensis strain GIMV4.0001, a genetic manipulable producer of the benzoisochromanequinone antibiotic granaticin.</title>
        <authorList>
            <person name="Deng M.R."/>
            <person name="Guo J."/>
            <person name="Ma L.Y."/>
            <person name="Feng G.D."/>
            <person name="Mo C.Y."/>
            <person name="Zhu H.H."/>
        </authorList>
    </citation>
    <scope>NUCLEOTIDE SEQUENCE [LARGE SCALE GENOMIC DNA]</scope>
    <source>
        <strain evidence="2">GIMV4.0001</strain>
    </source>
</reference>
<dbReference type="InterPro" id="IPR029063">
    <property type="entry name" value="SAM-dependent_MTases_sf"/>
</dbReference>